<keyword evidence="3" id="KW-1185">Reference proteome</keyword>
<keyword evidence="2" id="KW-1133">Transmembrane helix</keyword>
<feature type="region of interest" description="Disordered" evidence="1">
    <location>
        <begin position="42"/>
        <end position="165"/>
    </location>
</feature>
<reference evidence="4" key="1">
    <citation type="submission" date="2025-08" db="UniProtKB">
        <authorList>
            <consortium name="RefSeq"/>
        </authorList>
    </citation>
    <scope>IDENTIFICATION</scope>
</reference>
<feature type="compositionally biased region" description="Basic and acidic residues" evidence="1">
    <location>
        <begin position="47"/>
        <end position="67"/>
    </location>
</feature>
<name>A0ABM3T069_BALAC</name>
<sequence>MNEHSYYFTFLQVFGAVSVWIFIFLIAWSVPELVSSRTGECSAGRGLAERRTAHQPQREARRSRDAEGGQAPRSSPPPRARRSRAAEGLTSAGGPGRGAAQVVQGRPRLGARRALAQRGAECEPGPEPPRVGKGGEEPGSAPAAAWGGAGRSRGARARRRGRDRAAIGRAQVGRWERGASVDRGAAVRFFSRPFSPPQARAPCGGGGGGASEAGGGGCARAWWSGATRKNPVLVVQLLGSVL</sequence>
<protein>
    <submittedName>
        <fullName evidence="4">Homeobox protein cut-like 1</fullName>
    </submittedName>
</protein>
<dbReference type="Proteomes" id="UP001652580">
    <property type="component" value="Unplaced"/>
</dbReference>
<proteinExistence type="predicted"/>
<keyword evidence="2" id="KW-0472">Membrane</keyword>
<evidence type="ECO:0000256" key="1">
    <source>
        <dbReference type="SAM" id="MobiDB-lite"/>
    </source>
</evidence>
<dbReference type="GeneID" id="130706842"/>
<dbReference type="RefSeq" id="XP_057395490.1">
    <property type="nucleotide sequence ID" value="XM_057539507.1"/>
</dbReference>
<gene>
    <name evidence="4" type="primary">LOC130706842</name>
</gene>
<keyword evidence="2" id="KW-0812">Transmembrane</keyword>
<organism evidence="3 4">
    <name type="scientific">Balaenoptera acutorostrata</name>
    <name type="common">Common minke whale</name>
    <name type="synonym">Balaena rostrata</name>
    <dbReference type="NCBI Taxonomy" id="9767"/>
    <lineage>
        <taxon>Eukaryota</taxon>
        <taxon>Metazoa</taxon>
        <taxon>Chordata</taxon>
        <taxon>Craniata</taxon>
        <taxon>Vertebrata</taxon>
        <taxon>Euteleostomi</taxon>
        <taxon>Mammalia</taxon>
        <taxon>Eutheria</taxon>
        <taxon>Laurasiatheria</taxon>
        <taxon>Artiodactyla</taxon>
        <taxon>Whippomorpha</taxon>
        <taxon>Cetacea</taxon>
        <taxon>Mysticeti</taxon>
        <taxon>Balaenopteridae</taxon>
        <taxon>Balaenoptera</taxon>
    </lineage>
</organism>
<evidence type="ECO:0000256" key="2">
    <source>
        <dbReference type="SAM" id="Phobius"/>
    </source>
</evidence>
<evidence type="ECO:0000313" key="3">
    <source>
        <dbReference type="Proteomes" id="UP001652580"/>
    </source>
</evidence>
<feature type="transmembrane region" description="Helical" evidence="2">
    <location>
        <begin position="6"/>
        <end position="28"/>
    </location>
</feature>
<evidence type="ECO:0000313" key="4">
    <source>
        <dbReference type="RefSeq" id="XP_057395490.1"/>
    </source>
</evidence>
<feature type="compositionally biased region" description="Basic residues" evidence="1">
    <location>
        <begin position="153"/>
        <end position="162"/>
    </location>
</feature>
<accession>A0ABM3T069</accession>
<feature type="compositionally biased region" description="Low complexity" evidence="1">
    <location>
        <begin position="104"/>
        <end position="119"/>
    </location>
</feature>